<keyword evidence="5 9" id="KW-0479">Metal-binding</keyword>
<dbReference type="InterPro" id="IPR058240">
    <property type="entry name" value="rSAM_sf"/>
</dbReference>
<proteinExistence type="inferred from homology"/>
<dbReference type="SFLD" id="SFLDF00271">
    <property type="entry name" value="lipoyl_synthase"/>
    <property type="match status" value="1"/>
</dbReference>
<dbReference type="FunFam" id="3.20.20.70:FF:000186">
    <property type="entry name" value="Lipoyl synthase"/>
    <property type="match status" value="1"/>
</dbReference>
<keyword evidence="7 9" id="KW-0411">Iron-sulfur</keyword>
<comment type="function">
    <text evidence="9">Catalyzes the radical-mediated insertion of two sulfur atoms into the C-6 and C-8 positions of the octanoyl moiety bound to the lipoyl domains of lipoate-dependent enzymes, thereby converting the octanoylated domains into lipoylated derivatives.</text>
</comment>
<keyword evidence="1 9" id="KW-0004">4Fe-4S</keyword>
<dbReference type="CDD" id="cd01335">
    <property type="entry name" value="Radical_SAM"/>
    <property type="match status" value="1"/>
</dbReference>
<comment type="catalytic activity">
    <reaction evidence="8 9">
        <text>[[Fe-S] cluster scaffold protein carrying a second [4Fe-4S](2+) cluster] + N(6)-octanoyl-L-lysyl-[protein] + 2 oxidized [2Fe-2S]-[ferredoxin] + 2 S-adenosyl-L-methionine + 4 H(+) = [[Fe-S] cluster scaffold protein] + N(6)-[(R)-dihydrolipoyl]-L-lysyl-[protein] + 4 Fe(3+) + 2 hydrogen sulfide + 2 5'-deoxyadenosine + 2 L-methionine + 2 reduced [2Fe-2S]-[ferredoxin]</text>
        <dbReference type="Rhea" id="RHEA:16585"/>
        <dbReference type="Rhea" id="RHEA-COMP:9928"/>
        <dbReference type="Rhea" id="RHEA-COMP:10000"/>
        <dbReference type="Rhea" id="RHEA-COMP:10001"/>
        <dbReference type="Rhea" id="RHEA-COMP:10475"/>
        <dbReference type="Rhea" id="RHEA-COMP:14568"/>
        <dbReference type="Rhea" id="RHEA-COMP:14569"/>
        <dbReference type="ChEBI" id="CHEBI:15378"/>
        <dbReference type="ChEBI" id="CHEBI:17319"/>
        <dbReference type="ChEBI" id="CHEBI:29034"/>
        <dbReference type="ChEBI" id="CHEBI:29919"/>
        <dbReference type="ChEBI" id="CHEBI:33722"/>
        <dbReference type="ChEBI" id="CHEBI:33737"/>
        <dbReference type="ChEBI" id="CHEBI:33738"/>
        <dbReference type="ChEBI" id="CHEBI:57844"/>
        <dbReference type="ChEBI" id="CHEBI:59789"/>
        <dbReference type="ChEBI" id="CHEBI:78809"/>
        <dbReference type="ChEBI" id="CHEBI:83100"/>
        <dbReference type="EC" id="2.8.1.8"/>
    </reaction>
</comment>
<accession>A0A2V3UBF4</accession>
<feature type="binding site" evidence="9">
    <location>
        <position position="104"/>
    </location>
    <ligand>
        <name>[4Fe-4S] cluster</name>
        <dbReference type="ChEBI" id="CHEBI:49883"/>
        <label>1</label>
    </ligand>
</feature>
<keyword evidence="13" id="KW-1185">Reference proteome</keyword>
<dbReference type="Gene3D" id="3.20.20.70">
    <property type="entry name" value="Aldolase class I"/>
    <property type="match status" value="1"/>
</dbReference>
<dbReference type="SUPFAM" id="SSF102114">
    <property type="entry name" value="Radical SAM enzymes"/>
    <property type="match status" value="1"/>
</dbReference>
<dbReference type="InterPro" id="IPR006638">
    <property type="entry name" value="Elp3/MiaA/NifB-like_rSAM"/>
</dbReference>
<dbReference type="SFLD" id="SFLDS00029">
    <property type="entry name" value="Radical_SAM"/>
    <property type="match status" value="1"/>
</dbReference>
<dbReference type="PANTHER" id="PTHR10949">
    <property type="entry name" value="LIPOYL SYNTHASE"/>
    <property type="match status" value="1"/>
</dbReference>
<protein>
    <recommendedName>
        <fullName evidence="9">Lipoyl synthase</fullName>
        <ecNumber evidence="9">2.8.1.8</ecNumber>
    </recommendedName>
    <alternativeName>
        <fullName evidence="9">Lip-syn</fullName>
        <shortName evidence="9">LS</shortName>
    </alternativeName>
    <alternativeName>
        <fullName evidence="9">Lipoate synthase</fullName>
    </alternativeName>
    <alternativeName>
        <fullName evidence="9">Lipoic acid synthase</fullName>
    </alternativeName>
    <alternativeName>
        <fullName evidence="9">Sulfur insertion protein LipA</fullName>
    </alternativeName>
</protein>
<evidence type="ECO:0000256" key="4">
    <source>
        <dbReference type="ARBA" id="ARBA00022691"/>
    </source>
</evidence>
<evidence type="ECO:0000256" key="3">
    <source>
        <dbReference type="ARBA" id="ARBA00022679"/>
    </source>
</evidence>
<dbReference type="InterPro" id="IPR013785">
    <property type="entry name" value="Aldolase_TIM"/>
</dbReference>
<dbReference type="GO" id="GO:0009249">
    <property type="term" value="P:protein lipoylation"/>
    <property type="evidence" value="ECO:0007669"/>
    <property type="project" value="UniProtKB-UniRule"/>
</dbReference>
<feature type="binding site" evidence="9">
    <location>
        <position position="338"/>
    </location>
    <ligand>
        <name>[4Fe-4S] cluster</name>
        <dbReference type="ChEBI" id="CHEBI:49883"/>
        <label>1</label>
    </ligand>
</feature>
<feature type="binding site" evidence="9">
    <location>
        <position position="132"/>
    </location>
    <ligand>
        <name>[4Fe-4S] cluster</name>
        <dbReference type="ChEBI" id="CHEBI:49883"/>
        <label>2</label>
        <note>4Fe-4S-S-AdoMet</note>
    </ligand>
</feature>
<evidence type="ECO:0000256" key="6">
    <source>
        <dbReference type="ARBA" id="ARBA00023004"/>
    </source>
</evidence>
<dbReference type="PANTHER" id="PTHR10949:SF0">
    <property type="entry name" value="LIPOYL SYNTHASE, MITOCHONDRIAL"/>
    <property type="match status" value="1"/>
</dbReference>
<comment type="similarity">
    <text evidence="9">Belongs to the radical SAM superfamily. Lipoyl synthase family.</text>
</comment>
<name>A0A2V3UBF4_9HYPH</name>
<evidence type="ECO:0000256" key="5">
    <source>
        <dbReference type="ARBA" id="ARBA00022723"/>
    </source>
</evidence>
<evidence type="ECO:0000313" key="13">
    <source>
        <dbReference type="Proteomes" id="UP000248021"/>
    </source>
</evidence>
<evidence type="ECO:0000256" key="7">
    <source>
        <dbReference type="ARBA" id="ARBA00023014"/>
    </source>
</evidence>
<keyword evidence="4 9" id="KW-0949">S-adenosyl-L-methionine</keyword>
<feature type="domain" description="Radical SAM core" evidence="11">
    <location>
        <begin position="111"/>
        <end position="327"/>
    </location>
</feature>
<dbReference type="GO" id="GO:0046872">
    <property type="term" value="F:metal ion binding"/>
    <property type="evidence" value="ECO:0007669"/>
    <property type="project" value="UniProtKB-KW"/>
</dbReference>
<feature type="compositionally biased region" description="Basic and acidic residues" evidence="10">
    <location>
        <begin position="50"/>
        <end position="65"/>
    </location>
</feature>
<dbReference type="UniPathway" id="UPA00538">
    <property type="reaction ID" value="UER00593"/>
</dbReference>
<evidence type="ECO:0000256" key="9">
    <source>
        <dbReference type="HAMAP-Rule" id="MF_00206"/>
    </source>
</evidence>
<dbReference type="InterPro" id="IPR007197">
    <property type="entry name" value="rSAM"/>
</dbReference>
<dbReference type="InterPro" id="IPR003698">
    <property type="entry name" value="Lipoyl_synth"/>
</dbReference>
<dbReference type="GO" id="GO:0005737">
    <property type="term" value="C:cytoplasm"/>
    <property type="evidence" value="ECO:0007669"/>
    <property type="project" value="UniProtKB-SubCell"/>
</dbReference>
<feature type="binding site" evidence="9">
    <location>
        <position position="125"/>
    </location>
    <ligand>
        <name>[4Fe-4S] cluster</name>
        <dbReference type="ChEBI" id="CHEBI:49883"/>
        <label>2</label>
        <note>4Fe-4S-S-AdoMet</note>
    </ligand>
</feature>
<dbReference type="SMART" id="SM00729">
    <property type="entry name" value="Elp3"/>
    <property type="match status" value="1"/>
</dbReference>
<feature type="binding site" evidence="9">
    <location>
        <position position="129"/>
    </location>
    <ligand>
        <name>[4Fe-4S] cluster</name>
        <dbReference type="ChEBI" id="CHEBI:49883"/>
        <label>2</label>
        <note>4Fe-4S-S-AdoMet</note>
    </ligand>
</feature>
<dbReference type="NCBIfam" id="NF004019">
    <property type="entry name" value="PRK05481.1"/>
    <property type="match status" value="1"/>
</dbReference>
<gene>
    <name evidence="9" type="primary">lipA</name>
    <name evidence="12" type="ORF">C7450_103362</name>
</gene>
<dbReference type="AlphaFoldDB" id="A0A2V3UBF4"/>
<feature type="region of interest" description="Disordered" evidence="10">
    <location>
        <begin position="45"/>
        <end position="65"/>
    </location>
</feature>
<evidence type="ECO:0000313" key="12">
    <source>
        <dbReference type="EMBL" id="PXW61843.1"/>
    </source>
</evidence>
<comment type="cofactor">
    <cofactor evidence="9">
        <name>[4Fe-4S] cluster</name>
        <dbReference type="ChEBI" id="CHEBI:49883"/>
    </cofactor>
    <text evidence="9">Binds 2 [4Fe-4S] clusters per subunit. One cluster is coordinated with 3 cysteines and an exchangeable S-adenosyl-L-methionine.</text>
</comment>
<feature type="binding site" evidence="9">
    <location>
        <position position="110"/>
    </location>
    <ligand>
        <name>[4Fe-4S] cluster</name>
        <dbReference type="ChEBI" id="CHEBI:49883"/>
        <label>1</label>
    </ligand>
</feature>
<dbReference type="Proteomes" id="UP000248021">
    <property type="component" value="Unassembled WGS sequence"/>
</dbReference>
<dbReference type="Pfam" id="PF04055">
    <property type="entry name" value="Radical_SAM"/>
    <property type="match status" value="1"/>
</dbReference>
<sequence>MTFDLELDVGRDSNVKFAPLATQSEALMAVVLDLINGKDRRAKLGASGDVEAKRHPEKAHRPDQPVLRKPEWIRVKAPGSPKWAETNRIVRDNKLVTVCEEAGCPNIGECWEKKHATFMIMGDTCTRACAFCNVKTGLPQALDPTEPESVATAVAKLGLQHVVITSVDRDDLADGGAAHFAAVIRAIRARSPKTTIEILTPDFLRKKGALEVVVAARPDVFNHNLETVPSKYLKVRPGARYFHSIRLLQQVKELDPSIFTKSGIMVGLGEERNEVLQLMDDLRSAEVDFITIGQYLQPTKKHHPILRFVTPDEFKAYETTAYAKGFLMVSSSPLTRSSHHAGEDFERLKAARSLKLGL</sequence>
<dbReference type="GO" id="GO:0016992">
    <property type="term" value="F:lipoate synthase activity"/>
    <property type="evidence" value="ECO:0007669"/>
    <property type="project" value="UniProtKB-UniRule"/>
</dbReference>
<dbReference type="EC" id="2.8.1.8" evidence="9"/>
<evidence type="ECO:0000256" key="10">
    <source>
        <dbReference type="SAM" id="MobiDB-lite"/>
    </source>
</evidence>
<keyword evidence="3 9" id="KW-0808">Transferase</keyword>
<organism evidence="12 13">
    <name type="scientific">Chelatococcus asaccharovorans</name>
    <dbReference type="NCBI Taxonomy" id="28210"/>
    <lineage>
        <taxon>Bacteria</taxon>
        <taxon>Pseudomonadati</taxon>
        <taxon>Pseudomonadota</taxon>
        <taxon>Alphaproteobacteria</taxon>
        <taxon>Hyphomicrobiales</taxon>
        <taxon>Chelatococcaceae</taxon>
        <taxon>Chelatococcus</taxon>
    </lineage>
</organism>
<dbReference type="PIRSF" id="PIRSF005963">
    <property type="entry name" value="Lipoyl_synth"/>
    <property type="match status" value="1"/>
</dbReference>
<comment type="subcellular location">
    <subcellularLocation>
        <location evidence="9">Cytoplasm</location>
    </subcellularLocation>
</comment>
<dbReference type="GO" id="GO:0051539">
    <property type="term" value="F:4 iron, 4 sulfur cluster binding"/>
    <property type="evidence" value="ECO:0007669"/>
    <property type="project" value="UniProtKB-UniRule"/>
</dbReference>
<dbReference type="PROSITE" id="PS51918">
    <property type="entry name" value="RADICAL_SAM"/>
    <property type="match status" value="1"/>
</dbReference>
<evidence type="ECO:0000256" key="1">
    <source>
        <dbReference type="ARBA" id="ARBA00022485"/>
    </source>
</evidence>
<dbReference type="NCBIfam" id="NF009544">
    <property type="entry name" value="PRK12928.1"/>
    <property type="match status" value="1"/>
</dbReference>
<evidence type="ECO:0000259" key="11">
    <source>
        <dbReference type="PROSITE" id="PS51918"/>
    </source>
</evidence>
<comment type="pathway">
    <text evidence="9">Protein modification; protein lipoylation via endogenous pathway; protein N(6)-(lipoyl)lysine from octanoyl-[acyl-carrier-protein]: step 2/2.</text>
</comment>
<keyword evidence="2 9" id="KW-0963">Cytoplasm</keyword>
<keyword evidence="6 9" id="KW-0408">Iron</keyword>
<dbReference type="SFLD" id="SFLDG01058">
    <property type="entry name" value="lipoyl_synthase_like"/>
    <property type="match status" value="1"/>
</dbReference>
<evidence type="ECO:0000256" key="2">
    <source>
        <dbReference type="ARBA" id="ARBA00022490"/>
    </source>
</evidence>
<evidence type="ECO:0000256" key="8">
    <source>
        <dbReference type="ARBA" id="ARBA00047326"/>
    </source>
</evidence>
<feature type="binding site" evidence="9">
    <location>
        <position position="99"/>
    </location>
    <ligand>
        <name>[4Fe-4S] cluster</name>
        <dbReference type="ChEBI" id="CHEBI:49883"/>
        <label>1</label>
    </ligand>
</feature>
<reference evidence="12 13" key="1">
    <citation type="submission" date="2018-05" db="EMBL/GenBank/DDBJ databases">
        <title>Genomic Encyclopedia of Type Strains, Phase IV (KMG-IV): sequencing the most valuable type-strain genomes for metagenomic binning, comparative biology and taxonomic classification.</title>
        <authorList>
            <person name="Goeker M."/>
        </authorList>
    </citation>
    <scope>NUCLEOTIDE SEQUENCE [LARGE SCALE GENOMIC DNA]</scope>
    <source>
        <strain evidence="12 13">DSM 6462</strain>
    </source>
</reference>
<dbReference type="HAMAP" id="MF_00206">
    <property type="entry name" value="Lipoyl_synth"/>
    <property type="match status" value="1"/>
</dbReference>
<dbReference type="EMBL" id="QJJK01000003">
    <property type="protein sequence ID" value="PXW61843.1"/>
    <property type="molecule type" value="Genomic_DNA"/>
</dbReference>
<dbReference type="NCBIfam" id="TIGR00510">
    <property type="entry name" value="lipA"/>
    <property type="match status" value="1"/>
</dbReference>
<comment type="caution">
    <text evidence="12">The sequence shown here is derived from an EMBL/GenBank/DDBJ whole genome shotgun (WGS) entry which is preliminary data.</text>
</comment>